<dbReference type="SUPFAM" id="SSF81665">
    <property type="entry name" value="Calcium ATPase, transmembrane domain M"/>
    <property type="match status" value="1"/>
</dbReference>
<keyword evidence="13 16" id="KW-0472">Membrane</keyword>
<evidence type="ECO:0000259" key="17">
    <source>
        <dbReference type="PROSITE" id="PS50846"/>
    </source>
</evidence>
<dbReference type="NCBIfam" id="TIGR01494">
    <property type="entry name" value="ATPase_P-type"/>
    <property type="match status" value="1"/>
</dbReference>
<dbReference type="NCBIfam" id="TIGR01512">
    <property type="entry name" value="ATPase-IB2_Cd"/>
    <property type="match status" value="1"/>
</dbReference>
<evidence type="ECO:0000313" key="18">
    <source>
        <dbReference type="EMBL" id="MDR6226605.1"/>
    </source>
</evidence>
<evidence type="ECO:0000256" key="5">
    <source>
        <dbReference type="ARBA" id="ARBA00022553"/>
    </source>
</evidence>
<evidence type="ECO:0000256" key="1">
    <source>
        <dbReference type="ARBA" id="ARBA00004141"/>
    </source>
</evidence>
<feature type="transmembrane region" description="Helical" evidence="16">
    <location>
        <begin position="350"/>
        <end position="375"/>
    </location>
</feature>
<dbReference type="EC" id="7.2.2.21" evidence="14"/>
<feature type="transmembrane region" description="Helical" evidence="16">
    <location>
        <begin position="94"/>
        <end position="112"/>
    </location>
</feature>
<dbReference type="EMBL" id="JAVDQG010000005">
    <property type="protein sequence ID" value="MDR6226605.1"/>
    <property type="molecule type" value="Genomic_DNA"/>
</dbReference>
<evidence type="ECO:0000256" key="3">
    <source>
        <dbReference type="ARBA" id="ARBA00022448"/>
    </source>
</evidence>
<organism evidence="18 19">
    <name type="scientific">Desmospora profundinema</name>
    <dbReference type="NCBI Taxonomy" id="1571184"/>
    <lineage>
        <taxon>Bacteria</taxon>
        <taxon>Bacillati</taxon>
        <taxon>Bacillota</taxon>
        <taxon>Bacilli</taxon>
        <taxon>Bacillales</taxon>
        <taxon>Thermoactinomycetaceae</taxon>
        <taxon>Desmospora</taxon>
    </lineage>
</organism>
<dbReference type="InterPro" id="IPR044492">
    <property type="entry name" value="P_typ_ATPase_HD_dom"/>
</dbReference>
<evidence type="ECO:0000256" key="8">
    <source>
        <dbReference type="ARBA" id="ARBA00022741"/>
    </source>
</evidence>
<evidence type="ECO:0000256" key="12">
    <source>
        <dbReference type="ARBA" id="ARBA00023065"/>
    </source>
</evidence>
<comment type="caution">
    <text evidence="18">The sequence shown here is derived from an EMBL/GenBank/DDBJ whole genome shotgun (WGS) entry which is preliminary data.</text>
</comment>
<keyword evidence="5" id="KW-0597">Phosphoprotein</keyword>
<dbReference type="Gene3D" id="2.70.150.10">
    <property type="entry name" value="Calcium-transporting ATPase, cytoplasmic transduction domain A"/>
    <property type="match status" value="1"/>
</dbReference>
<evidence type="ECO:0000256" key="14">
    <source>
        <dbReference type="ARBA" id="ARBA00039103"/>
    </source>
</evidence>
<dbReference type="InterPro" id="IPR027256">
    <property type="entry name" value="P-typ_ATPase_IB"/>
</dbReference>
<evidence type="ECO:0000256" key="15">
    <source>
        <dbReference type="ARBA" id="ARBA00049338"/>
    </source>
</evidence>
<reference evidence="18 19" key="1">
    <citation type="submission" date="2023-07" db="EMBL/GenBank/DDBJ databases">
        <title>Genomic Encyclopedia of Type Strains, Phase IV (KMG-IV): sequencing the most valuable type-strain genomes for metagenomic binning, comparative biology and taxonomic classification.</title>
        <authorList>
            <person name="Goeker M."/>
        </authorList>
    </citation>
    <scope>NUCLEOTIDE SEQUENCE [LARGE SCALE GENOMIC DNA]</scope>
    <source>
        <strain evidence="18 19">DSM 45903</strain>
    </source>
</reference>
<dbReference type="InterPro" id="IPR059000">
    <property type="entry name" value="ATPase_P-type_domA"/>
</dbReference>
<keyword evidence="12" id="KW-0406">Ion transport</keyword>
<keyword evidence="16" id="KW-1003">Cell membrane</keyword>
<keyword evidence="11 16" id="KW-1133">Transmembrane helix</keyword>
<evidence type="ECO:0000256" key="13">
    <source>
        <dbReference type="ARBA" id="ARBA00023136"/>
    </source>
</evidence>
<dbReference type="Proteomes" id="UP001185012">
    <property type="component" value="Unassembled WGS sequence"/>
</dbReference>
<dbReference type="InterPro" id="IPR023299">
    <property type="entry name" value="ATPase_P-typ_cyto_dom_N"/>
</dbReference>
<dbReference type="InterPro" id="IPR023214">
    <property type="entry name" value="HAD_sf"/>
</dbReference>
<dbReference type="PANTHER" id="PTHR48085:SF5">
    <property type="entry name" value="CADMIUM_ZINC-TRANSPORTING ATPASE HMA4-RELATED"/>
    <property type="match status" value="1"/>
</dbReference>
<keyword evidence="6 16" id="KW-0812">Transmembrane</keyword>
<dbReference type="Gene3D" id="3.30.70.100">
    <property type="match status" value="1"/>
</dbReference>
<keyword evidence="19" id="KW-1185">Reference proteome</keyword>
<evidence type="ECO:0000256" key="4">
    <source>
        <dbReference type="ARBA" id="ARBA00022539"/>
    </source>
</evidence>
<dbReference type="Gene3D" id="3.40.50.1000">
    <property type="entry name" value="HAD superfamily/HAD-like"/>
    <property type="match status" value="1"/>
</dbReference>
<protein>
    <recommendedName>
        <fullName evidence="14">Cd(2+)-exporting ATPase</fullName>
        <ecNumber evidence="14">7.2.2.21</ecNumber>
    </recommendedName>
</protein>
<keyword evidence="8 16" id="KW-0547">Nucleotide-binding</keyword>
<dbReference type="SFLD" id="SFLDS00003">
    <property type="entry name" value="Haloacid_Dehalogenase"/>
    <property type="match status" value="1"/>
</dbReference>
<dbReference type="SUPFAM" id="SSF56784">
    <property type="entry name" value="HAD-like"/>
    <property type="match status" value="1"/>
</dbReference>
<name>A0ABU1IP98_9BACL</name>
<evidence type="ECO:0000256" key="2">
    <source>
        <dbReference type="ARBA" id="ARBA00006024"/>
    </source>
</evidence>
<dbReference type="NCBIfam" id="TIGR01525">
    <property type="entry name" value="ATPase-IB_hvy"/>
    <property type="match status" value="1"/>
</dbReference>
<dbReference type="InterPro" id="IPR023298">
    <property type="entry name" value="ATPase_P-typ_TM_dom_sf"/>
</dbReference>
<dbReference type="SFLD" id="SFLDG00002">
    <property type="entry name" value="C1.7:_P-type_atpase_like"/>
    <property type="match status" value="1"/>
</dbReference>
<evidence type="ECO:0000256" key="10">
    <source>
        <dbReference type="ARBA" id="ARBA00022967"/>
    </source>
</evidence>
<dbReference type="InterPro" id="IPR036163">
    <property type="entry name" value="HMA_dom_sf"/>
</dbReference>
<evidence type="ECO:0000256" key="11">
    <source>
        <dbReference type="ARBA" id="ARBA00022989"/>
    </source>
</evidence>
<keyword evidence="9 16" id="KW-0067">ATP-binding</keyword>
<feature type="domain" description="HMA" evidence="17">
    <location>
        <begin position="14"/>
        <end position="78"/>
    </location>
</feature>
<evidence type="ECO:0000256" key="6">
    <source>
        <dbReference type="ARBA" id="ARBA00022692"/>
    </source>
</evidence>
<dbReference type="PROSITE" id="PS50846">
    <property type="entry name" value="HMA_2"/>
    <property type="match status" value="1"/>
</dbReference>
<dbReference type="Gene3D" id="3.40.1110.10">
    <property type="entry name" value="Calcium-transporting ATPase, cytoplasmic domain N"/>
    <property type="match status" value="1"/>
</dbReference>
<dbReference type="NCBIfam" id="TIGR01511">
    <property type="entry name" value="ATPase-IB1_Cu"/>
    <property type="match status" value="1"/>
</dbReference>
<sequence length="708" mass="75871">MTMPQQERREKTGETYVYRLTGLTCADCAAKLERMIGDVPGVEDVRLNFGASKVTVVGKELSVQQLNRLGAFDGIRVMEEEDGLVPDWAQSRQTFLTGLSLTFLVAAFLMEWLSPSPLSVVLFAAATVLGGWETAKKGIPNLLRLRFDMNALMTVAVGGALGIGYWEEAAVVAFLFGVSETLQVYTTDKARSSLRNLLSLAPPTAVLLRDGREITVPVEEVEVGETMVVKPGEKLAMDGLILRGRSSINQAAITGESIPVVKEPGDEVFAGTFNEQGTLDVKVTKRSGDTTLAKIIAMVEDAQEKRTSTQSFVDRFAAWYTPAILVLAAGILLLKPLLWGTTWTSSLYDALALLIVACPCALVVSTPMAIVSAIGNAANNGVLIKGGIHLENAGSIQAIAFDKTGTLTKGEPVVTDVIPLAGQSERELLTVAAGLERRSEHPIARAILRYAEDHSIDGADVTDFTARSGLGAEARLKGTRVWIGNPRLFQEEGLSLGPVKETLLYLQQQGKTAVLLGNERGVTGLIAVADEVREKSRRAVAALKENGIQHTILLTGDNEATARTVAGDVGVDQFRSELLPADKVKAVEELRRSHGKVAMVGDGINDAPALATATTGVAMGGAGTDTALETADIVLMADDLSKLPFTVRLSRSALRVIKQNITFALLTKFIAVYLVFPGWLTLWLAIFADMGATILVALNSLRLLRIRP</sequence>
<feature type="transmembrane region" description="Helical" evidence="16">
    <location>
        <begin position="316"/>
        <end position="338"/>
    </location>
</feature>
<dbReference type="Pfam" id="PF00122">
    <property type="entry name" value="E1-E2_ATPase"/>
    <property type="match status" value="1"/>
</dbReference>
<evidence type="ECO:0000313" key="19">
    <source>
        <dbReference type="Proteomes" id="UP001185012"/>
    </source>
</evidence>
<comment type="similarity">
    <text evidence="2 16">Belongs to the cation transport ATPase (P-type) (TC 3.A.3) family. Type IB subfamily.</text>
</comment>
<dbReference type="InterPro" id="IPR008250">
    <property type="entry name" value="ATPase_P-typ_transduc_dom_A_sf"/>
</dbReference>
<dbReference type="PROSITE" id="PS00154">
    <property type="entry name" value="ATPASE_E1_E2"/>
    <property type="match status" value="1"/>
</dbReference>
<keyword evidence="10" id="KW-1278">Translocase</keyword>
<evidence type="ECO:0000256" key="7">
    <source>
        <dbReference type="ARBA" id="ARBA00022723"/>
    </source>
</evidence>
<keyword evidence="3" id="KW-0813">Transport</keyword>
<dbReference type="PRINTS" id="PR00941">
    <property type="entry name" value="CDATPASE"/>
</dbReference>
<comment type="subcellular location">
    <subcellularLocation>
        <location evidence="16">Cell membrane</location>
    </subcellularLocation>
    <subcellularLocation>
        <location evidence="1">Membrane</location>
        <topology evidence="1">Multi-pass membrane protein</topology>
    </subcellularLocation>
</comment>
<comment type="catalytic activity">
    <reaction evidence="15">
        <text>Cd(2+)(in) + ATP + H2O = Cd(2+)(out) + ADP + phosphate + H(+)</text>
        <dbReference type="Rhea" id="RHEA:12132"/>
        <dbReference type="ChEBI" id="CHEBI:15377"/>
        <dbReference type="ChEBI" id="CHEBI:15378"/>
        <dbReference type="ChEBI" id="CHEBI:30616"/>
        <dbReference type="ChEBI" id="CHEBI:43474"/>
        <dbReference type="ChEBI" id="CHEBI:48775"/>
        <dbReference type="ChEBI" id="CHEBI:456216"/>
        <dbReference type="EC" id="7.2.2.21"/>
    </reaction>
</comment>
<dbReference type="PANTHER" id="PTHR48085">
    <property type="entry name" value="CADMIUM/ZINC-TRANSPORTING ATPASE HMA2-RELATED"/>
    <property type="match status" value="1"/>
</dbReference>
<dbReference type="InterPro" id="IPR001757">
    <property type="entry name" value="P_typ_ATPase"/>
</dbReference>
<dbReference type="SUPFAM" id="SSF81653">
    <property type="entry name" value="Calcium ATPase, transduction domain A"/>
    <property type="match status" value="1"/>
</dbReference>
<evidence type="ECO:0000256" key="16">
    <source>
        <dbReference type="RuleBase" id="RU362081"/>
    </source>
</evidence>
<dbReference type="PRINTS" id="PR00119">
    <property type="entry name" value="CATATPASE"/>
</dbReference>
<accession>A0ABU1IP98</accession>
<dbReference type="Pfam" id="PF00702">
    <property type="entry name" value="Hydrolase"/>
    <property type="match status" value="1"/>
</dbReference>
<dbReference type="CDD" id="cd00371">
    <property type="entry name" value="HMA"/>
    <property type="match status" value="1"/>
</dbReference>
<evidence type="ECO:0000256" key="9">
    <source>
        <dbReference type="ARBA" id="ARBA00022840"/>
    </source>
</evidence>
<dbReference type="Pfam" id="PF00403">
    <property type="entry name" value="HMA"/>
    <property type="match status" value="1"/>
</dbReference>
<dbReference type="InterPro" id="IPR036412">
    <property type="entry name" value="HAD-like_sf"/>
</dbReference>
<dbReference type="InterPro" id="IPR006121">
    <property type="entry name" value="HMA_dom"/>
</dbReference>
<gene>
    <name evidence="18" type="ORF">JOE21_002612</name>
</gene>
<keyword evidence="4" id="KW-0104">Cadmium</keyword>
<dbReference type="SUPFAM" id="SSF55008">
    <property type="entry name" value="HMA, heavy metal-associated domain"/>
    <property type="match status" value="1"/>
</dbReference>
<proteinExistence type="inferred from homology"/>
<dbReference type="InterPro" id="IPR018303">
    <property type="entry name" value="ATPase_P-typ_P_site"/>
</dbReference>
<keyword evidence="7 16" id="KW-0479">Metal-binding</keyword>
<dbReference type="SFLD" id="SFLDF00027">
    <property type="entry name" value="p-type_atpase"/>
    <property type="match status" value="1"/>
</dbReference>
<feature type="transmembrane region" description="Helical" evidence="16">
    <location>
        <begin position="656"/>
        <end position="676"/>
    </location>
</feature>
<dbReference type="InterPro" id="IPR051014">
    <property type="entry name" value="Cation_Transport_ATPase_IB"/>
</dbReference>